<evidence type="ECO:0000313" key="14">
    <source>
        <dbReference type="Proteomes" id="UP001497382"/>
    </source>
</evidence>
<keyword evidence="4" id="KW-1003">Cell membrane</keyword>
<dbReference type="Proteomes" id="UP001497382">
    <property type="component" value="Unassembled WGS sequence"/>
</dbReference>
<evidence type="ECO:0000256" key="5">
    <source>
        <dbReference type="ARBA" id="ARBA00022692"/>
    </source>
</evidence>
<dbReference type="InterPro" id="IPR001734">
    <property type="entry name" value="Na/solute_symporter"/>
</dbReference>
<evidence type="ECO:0000256" key="6">
    <source>
        <dbReference type="ARBA" id="ARBA00022989"/>
    </source>
</evidence>
<feature type="transmembrane region" description="Helical" evidence="12">
    <location>
        <begin position="441"/>
        <end position="458"/>
    </location>
</feature>
<keyword evidence="5 12" id="KW-0812">Transmembrane</keyword>
<evidence type="ECO:0000256" key="7">
    <source>
        <dbReference type="ARBA" id="ARBA00023053"/>
    </source>
</evidence>
<keyword evidence="10" id="KW-0739">Sodium transport</keyword>
<feature type="transmembrane region" description="Helical" evidence="12">
    <location>
        <begin position="124"/>
        <end position="143"/>
    </location>
</feature>
<evidence type="ECO:0000256" key="2">
    <source>
        <dbReference type="ARBA" id="ARBA00006434"/>
    </source>
</evidence>
<comment type="caution">
    <text evidence="13">The sequence shown here is derived from an EMBL/GenBank/DDBJ whole genome shotgun (WGS) entry which is preliminary data.</text>
</comment>
<dbReference type="Pfam" id="PF00474">
    <property type="entry name" value="SSF"/>
    <property type="match status" value="1"/>
</dbReference>
<sequence>MSQLLGTSDYVVIALVLAVSASIGLYFRFTGGRQKTLEEFLLAGRNMAVLPVAFSLLATYISAVSLLGIPAEIYLYGLKYSVCILGLLLGYLFCAYGCIPTYYDLNVSTSYEYLEIRFGKKIRNIVAFLFVIRMVFYTALALYTPSLALNAVTGLSTWTSILTLAGVCTFYCYLGGLKAVLWTDFFQAILMCIPLTAIAIQGTLDMGLTELLSVNKKGGRLVLIEMSLSLTERYTFWNSLINGMSNVFESSVTLQSQVQRLLSVGTLKKAQWSLFWGMVLIGVFKVFAIASGMVLYGIFYDCDPVQNPQVHLGSADQLVPYTILKMFGGLLFLPGLFVSGIFSGTLSSVSSALNGMASVTVEDFLKPYCQCKKFTDRWITIVAKLLAIVFGGLSLFLIVIVANFRGIIEAAYILNGVGSGPLIGIYLLAMFTTTANESGTIIGFFVSFVFNAWIAVGANRSKLKKPTLPRSIAGCSASLNETVFGKHFYLQASNLTTFSIEGQNATSLLNEDERYIFPLYKMSPVWLVTSGIVISVIAGYIASFIIGLRCTKKVNPRCLSPFVRRFYFSTQEIEESNKKTLPDQILKCILLVDEEMVSRKVANAYLLDVLLLAKKSSPPPP</sequence>
<accession>A0AAV1Z4N8</accession>
<dbReference type="PROSITE" id="PS50283">
    <property type="entry name" value="NA_SOLUT_SYMP_3"/>
    <property type="match status" value="1"/>
</dbReference>
<evidence type="ECO:0000256" key="4">
    <source>
        <dbReference type="ARBA" id="ARBA00022475"/>
    </source>
</evidence>
<feature type="transmembrane region" description="Helical" evidence="12">
    <location>
        <begin position="319"/>
        <end position="342"/>
    </location>
</feature>
<evidence type="ECO:0000256" key="11">
    <source>
        <dbReference type="RuleBase" id="RU362091"/>
    </source>
</evidence>
<evidence type="ECO:0008006" key="15">
    <source>
        <dbReference type="Google" id="ProtNLM"/>
    </source>
</evidence>
<dbReference type="GO" id="GO:0005886">
    <property type="term" value="C:plasma membrane"/>
    <property type="evidence" value="ECO:0007669"/>
    <property type="project" value="UniProtKB-SubCell"/>
</dbReference>
<gene>
    <name evidence="13" type="ORF">LARSCL_LOCUS3014</name>
</gene>
<dbReference type="EMBL" id="CAXIEN010000023">
    <property type="protein sequence ID" value="CAL1266291.1"/>
    <property type="molecule type" value="Genomic_DNA"/>
</dbReference>
<dbReference type="PANTHER" id="PTHR42985:SF40">
    <property type="entry name" value="LD47995P-RELATED"/>
    <property type="match status" value="1"/>
</dbReference>
<dbReference type="AlphaFoldDB" id="A0AAV1Z4N8"/>
<feature type="transmembrane region" description="Helical" evidence="12">
    <location>
        <begin position="77"/>
        <end position="103"/>
    </location>
</feature>
<protein>
    <recommendedName>
        <fullName evidence="15">Sodium-coupled monocarboxylate transporter 1</fullName>
    </recommendedName>
</protein>
<dbReference type="GO" id="GO:0015293">
    <property type="term" value="F:symporter activity"/>
    <property type="evidence" value="ECO:0007669"/>
    <property type="project" value="TreeGrafter"/>
</dbReference>
<dbReference type="GO" id="GO:0006814">
    <property type="term" value="P:sodium ion transport"/>
    <property type="evidence" value="ECO:0007669"/>
    <property type="project" value="UniProtKB-KW"/>
</dbReference>
<keyword evidence="14" id="KW-1185">Reference proteome</keyword>
<dbReference type="InterPro" id="IPR051163">
    <property type="entry name" value="Sodium:Solute_Symporter_SSF"/>
</dbReference>
<keyword evidence="7" id="KW-0915">Sodium</keyword>
<dbReference type="CDD" id="cd11492">
    <property type="entry name" value="SLC5sbd_NIS-SMVT"/>
    <property type="match status" value="1"/>
</dbReference>
<evidence type="ECO:0000256" key="10">
    <source>
        <dbReference type="ARBA" id="ARBA00023201"/>
    </source>
</evidence>
<evidence type="ECO:0000256" key="3">
    <source>
        <dbReference type="ARBA" id="ARBA00022448"/>
    </source>
</evidence>
<reference evidence="13 14" key="1">
    <citation type="submission" date="2024-04" db="EMBL/GenBank/DDBJ databases">
        <authorList>
            <person name="Rising A."/>
            <person name="Reimegard J."/>
            <person name="Sonavane S."/>
            <person name="Akerstrom W."/>
            <person name="Nylinder S."/>
            <person name="Hedman E."/>
            <person name="Kallberg Y."/>
        </authorList>
    </citation>
    <scope>NUCLEOTIDE SEQUENCE [LARGE SCALE GENOMIC DNA]</scope>
</reference>
<feature type="transmembrane region" description="Helical" evidence="12">
    <location>
        <begin position="12"/>
        <end position="29"/>
    </location>
</feature>
<evidence type="ECO:0000256" key="1">
    <source>
        <dbReference type="ARBA" id="ARBA00004651"/>
    </source>
</evidence>
<comment type="similarity">
    <text evidence="2 11">Belongs to the sodium:solute symporter (SSF) (TC 2.A.21) family.</text>
</comment>
<keyword evidence="6 12" id="KW-1133">Transmembrane helix</keyword>
<feature type="transmembrane region" description="Helical" evidence="12">
    <location>
        <begin position="49"/>
        <end position="71"/>
    </location>
</feature>
<feature type="transmembrane region" description="Helical" evidence="12">
    <location>
        <begin position="525"/>
        <end position="548"/>
    </location>
</feature>
<organism evidence="13 14">
    <name type="scientific">Larinioides sclopetarius</name>
    <dbReference type="NCBI Taxonomy" id="280406"/>
    <lineage>
        <taxon>Eukaryota</taxon>
        <taxon>Metazoa</taxon>
        <taxon>Ecdysozoa</taxon>
        <taxon>Arthropoda</taxon>
        <taxon>Chelicerata</taxon>
        <taxon>Arachnida</taxon>
        <taxon>Araneae</taxon>
        <taxon>Araneomorphae</taxon>
        <taxon>Entelegynae</taxon>
        <taxon>Araneoidea</taxon>
        <taxon>Araneidae</taxon>
        <taxon>Larinioides</taxon>
    </lineage>
</organism>
<evidence type="ECO:0000256" key="9">
    <source>
        <dbReference type="ARBA" id="ARBA00023136"/>
    </source>
</evidence>
<keyword evidence="3" id="KW-0813">Transport</keyword>
<evidence type="ECO:0000256" key="12">
    <source>
        <dbReference type="SAM" id="Phobius"/>
    </source>
</evidence>
<keyword evidence="9 12" id="KW-0472">Membrane</keyword>
<keyword evidence="8" id="KW-0406">Ion transport</keyword>
<dbReference type="PANTHER" id="PTHR42985">
    <property type="entry name" value="SODIUM-COUPLED MONOCARBOXYLATE TRANSPORTER"/>
    <property type="match status" value="1"/>
</dbReference>
<name>A0AAV1Z4N8_9ARAC</name>
<evidence type="ECO:0000256" key="8">
    <source>
        <dbReference type="ARBA" id="ARBA00023065"/>
    </source>
</evidence>
<dbReference type="InterPro" id="IPR038377">
    <property type="entry name" value="Na/Glc_symporter_sf"/>
</dbReference>
<feature type="transmembrane region" description="Helical" evidence="12">
    <location>
        <begin position="274"/>
        <end position="299"/>
    </location>
</feature>
<evidence type="ECO:0000313" key="13">
    <source>
        <dbReference type="EMBL" id="CAL1266291.1"/>
    </source>
</evidence>
<proteinExistence type="inferred from homology"/>
<dbReference type="NCBIfam" id="TIGR00813">
    <property type="entry name" value="sss"/>
    <property type="match status" value="1"/>
</dbReference>
<feature type="transmembrane region" description="Helical" evidence="12">
    <location>
        <begin position="410"/>
        <end position="429"/>
    </location>
</feature>
<feature type="transmembrane region" description="Helical" evidence="12">
    <location>
        <begin position="155"/>
        <end position="173"/>
    </location>
</feature>
<feature type="non-terminal residue" evidence="13">
    <location>
        <position position="621"/>
    </location>
</feature>
<feature type="transmembrane region" description="Helical" evidence="12">
    <location>
        <begin position="381"/>
        <end position="404"/>
    </location>
</feature>
<dbReference type="Gene3D" id="1.20.1730.10">
    <property type="entry name" value="Sodium/glucose cotransporter"/>
    <property type="match status" value="1"/>
</dbReference>
<comment type="subcellular location">
    <subcellularLocation>
        <location evidence="1">Cell membrane</location>
        <topology evidence="1">Multi-pass membrane protein</topology>
    </subcellularLocation>
</comment>